<keyword evidence="2" id="KW-0813">Transport</keyword>
<dbReference type="SUPFAM" id="SSF54862">
    <property type="entry name" value="4Fe-4S ferredoxins"/>
    <property type="match status" value="1"/>
</dbReference>
<evidence type="ECO:0000313" key="8">
    <source>
        <dbReference type="EMBL" id="TXL60757.1"/>
    </source>
</evidence>
<proteinExistence type="predicted"/>
<evidence type="ECO:0000313" key="9">
    <source>
        <dbReference type="Proteomes" id="UP000321571"/>
    </source>
</evidence>
<dbReference type="EMBL" id="VDUX01000004">
    <property type="protein sequence ID" value="TXL60757.1"/>
    <property type="molecule type" value="Genomic_DNA"/>
</dbReference>
<dbReference type="Pfam" id="PF13459">
    <property type="entry name" value="Fer4_15"/>
    <property type="match status" value="1"/>
</dbReference>
<dbReference type="Proteomes" id="UP000321571">
    <property type="component" value="Unassembled WGS sequence"/>
</dbReference>
<dbReference type="PANTHER" id="PTHR36923:SF3">
    <property type="entry name" value="FERREDOXIN"/>
    <property type="match status" value="1"/>
</dbReference>
<keyword evidence="3" id="KW-0479">Metal-binding</keyword>
<comment type="caution">
    <text evidence="8">The sequence shown here is derived from an EMBL/GenBank/DDBJ whole genome shotgun (WGS) entry which is preliminary data.</text>
</comment>
<keyword evidence="5" id="KW-0408">Iron</keyword>
<accession>A0A5C8NID7</accession>
<gene>
    <name evidence="8" type="ORF">FHP06_10050</name>
</gene>
<keyword evidence="4" id="KW-0249">Electron transport</keyword>
<dbReference type="RefSeq" id="WP_147686344.1">
    <property type="nucleotide sequence ID" value="NZ_VDUX01000004.1"/>
</dbReference>
<evidence type="ECO:0000256" key="5">
    <source>
        <dbReference type="ARBA" id="ARBA00023004"/>
    </source>
</evidence>
<dbReference type="PANTHER" id="PTHR36923">
    <property type="entry name" value="FERREDOXIN"/>
    <property type="match status" value="1"/>
</dbReference>
<name>A0A5C8NID7_9ACTN</name>
<dbReference type="InterPro" id="IPR051269">
    <property type="entry name" value="Fe-S_cluster_ET"/>
</dbReference>
<keyword evidence="7" id="KW-0003">3Fe-4S</keyword>
<dbReference type="GO" id="GO:0046872">
    <property type="term" value="F:metal ion binding"/>
    <property type="evidence" value="ECO:0007669"/>
    <property type="project" value="UniProtKB-KW"/>
</dbReference>
<evidence type="ECO:0000256" key="3">
    <source>
        <dbReference type="ARBA" id="ARBA00022723"/>
    </source>
</evidence>
<evidence type="ECO:0000256" key="4">
    <source>
        <dbReference type="ARBA" id="ARBA00022982"/>
    </source>
</evidence>
<evidence type="ECO:0000256" key="2">
    <source>
        <dbReference type="ARBA" id="ARBA00022448"/>
    </source>
</evidence>
<dbReference type="Gene3D" id="3.30.70.20">
    <property type="match status" value="1"/>
</dbReference>
<evidence type="ECO:0000256" key="6">
    <source>
        <dbReference type="ARBA" id="ARBA00023014"/>
    </source>
</evidence>
<dbReference type="AlphaFoldDB" id="A0A5C8NID7"/>
<keyword evidence="6" id="KW-0411">Iron-sulfur</keyword>
<sequence>MARVVADYDLCESNALCEAVAPDVFRLDDDDFLQIDDGTVTDENRARIEQAVASCPKAALKIVDE</sequence>
<dbReference type="GO" id="GO:0051538">
    <property type="term" value="F:3 iron, 4 sulfur cluster binding"/>
    <property type="evidence" value="ECO:0007669"/>
    <property type="project" value="UniProtKB-KW"/>
</dbReference>
<reference evidence="8 9" key="1">
    <citation type="submission" date="2019-06" db="EMBL/GenBank/DDBJ databases">
        <title>Aeromicrobium sp. nov., isolated from a maize field.</title>
        <authorList>
            <person name="Lin S.-Y."/>
            <person name="Tsai C.-F."/>
            <person name="Young C.-C."/>
        </authorList>
    </citation>
    <scope>NUCLEOTIDE SEQUENCE [LARGE SCALE GENOMIC DNA]</scope>
    <source>
        <strain evidence="8 9">CC-CFT486</strain>
    </source>
</reference>
<keyword evidence="9" id="KW-1185">Reference proteome</keyword>
<protein>
    <submittedName>
        <fullName evidence="8">Ferredoxin</fullName>
    </submittedName>
</protein>
<comment type="cofactor">
    <cofactor evidence="1">
        <name>[3Fe-4S] cluster</name>
        <dbReference type="ChEBI" id="CHEBI:21137"/>
    </cofactor>
</comment>
<evidence type="ECO:0000256" key="7">
    <source>
        <dbReference type="ARBA" id="ARBA00023291"/>
    </source>
</evidence>
<organism evidence="8 9">
    <name type="scientific">Aeromicrobium terrae</name>
    <dbReference type="NCBI Taxonomy" id="2498846"/>
    <lineage>
        <taxon>Bacteria</taxon>
        <taxon>Bacillati</taxon>
        <taxon>Actinomycetota</taxon>
        <taxon>Actinomycetes</taxon>
        <taxon>Propionibacteriales</taxon>
        <taxon>Nocardioidaceae</taxon>
        <taxon>Aeromicrobium</taxon>
    </lineage>
</organism>
<evidence type="ECO:0000256" key="1">
    <source>
        <dbReference type="ARBA" id="ARBA00001927"/>
    </source>
</evidence>